<comment type="catalytic activity">
    <reaction evidence="1 7 9">
        <text>Hydrolyzes single-stranded DNA or mismatched double-stranded DNA and polynucleotides, releasing free uracil.</text>
        <dbReference type="EC" id="3.2.2.27"/>
    </reaction>
</comment>
<evidence type="ECO:0000256" key="4">
    <source>
        <dbReference type="ARBA" id="ARBA00022763"/>
    </source>
</evidence>
<dbReference type="EMBL" id="CP001327">
    <property type="protein sequence ID" value="ACO64054.1"/>
    <property type="molecule type" value="Genomic_DNA"/>
</dbReference>
<dbReference type="CDD" id="cd10027">
    <property type="entry name" value="UDG-F1-like"/>
    <property type="match status" value="1"/>
</dbReference>
<dbReference type="GO" id="GO:0005634">
    <property type="term" value="C:nucleus"/>
    <property type="evidence" value="ECO:0007669"/>
    <property type="project" value="UniProtKB-SubCell"/>
</dbReference>
<proteinExistence type="inferred from homology"/>
<dbReference type="InterPro" id="IPR002043">
    <property type="entry name" value="UDG_fam1"/>
</dbReference>
<dbReference type="GO" id="GO:0005739">
    <property type="term" value="C:mitochondrion"/>
    <property type="evidence" value="ECO:0007669"/>
    <property type="project" value="UniProtKB-SubCell"/>
</dbReference>
<evidence type="ECO:0000259" key="10">
    <source>
        <dbReference type="SMART" id="SM00986"/>
    </source>
</evidence>
<name>C1E7X2_MICCC</name>
<dbReference type="STRING" id="296587.C1E7X2"/>
<dbReference type="FunFam" id="3.40.470.10:FF:000001">
    <property type="entry name" value="Uracil-DNA glycosylase"/>
    <property type="match status" value="1"/>
</dbReference>
<dbReference type="PANTHER" id="PTHR11264">
    <property type="entry name" value="URACIL-DNA GLYCOSYLASE"/>
    <property type="match status" value="1"/>
</dbReference>
<sequence>MEVAAEAAAKGEPPNLDDLLVEETWRGALDGEFGKEYWSSLKKFLAKEYGSGAKVFPAPGNIFRAFNTCPMERVKVVILGQDPYHDDGQAMGLSFSVPKGWKVPSSLINIYKELGTDLGCKKPTHGDLDKWSTQGVLMLNASLTVRAHQANSHSKKGWESFTDAAIRTLAKQRKGLVFLLWGKNAQEKERLIAKDAGHLILKSPHPSGLSAHRGFYGCKHFSQANNFIEKNGGVPIDWQIV</sequence>
<dbReference type="NCBIfam" id="NF003592">
    <property type="entry name" value="PRK05254.1-5"/>
    <property type="match status" value="1"/>
</dbReference>
<dbReference type="GO" id="GO:0004844">
    <property type="term" value="F:uracil DNA N-glycosylase activity"/>
    <property type="evidence" value="ECO:0007669"/>
    <property type="project" value="UniProtKB-UniRule"/>
</dbReference>
<evidence type="ECO:0000256" key="1">
    <source>
        <dbReference type="ARBA" id="ARBA00001400"/>
    </source>
</evidence>
<dbReference type="GeneID" id="8244439"/>
<dbReference type="InterPro" id="IPR018085">
    <property type="entry name" value="Ura-DNA_Glyclase_AS"/>
</dbReference>
<dbReference type="SUPFAM" id="SSF52141">
    <property type="entry name" value="Uracil-DNA glycosylase-like"/>
    <property type="match status" value="1"/>
</dbReference>
<feature type="domain" description="Uracil-DNA glycosylase-like" evidence="10">
    <location>
        <begin position="67"/>
        <end position="228"/>
    </location>
</feature>
<dbReference type="InterPro" id="IPR005122">
    <property type="entry name" value="Uracil-DNA_glycosylase-like"/>
</dbReference>
<dbReference type="FunCoup" id="C1E7X2">
    <property type="interactions" value="882"/>
</dbReference>
<dbReference type="InParanoid" id="C1E7X2"/>
<reference evidence="11 12" key="1">
    <citation type="journal article" date="2009" name="Science">
        <title>Green evolution and dynamic adaptations revealed by genomes of the marine picoeukaryotes Micromonas.</title>
        <authorList>
            <person name="Worden A.Z."/>
            <person name="Lee J.H."/>
            <person name="Mock T."/>
            <person name="Rouze P."/>
            <person name="Simmons M.P."/>
            <person name="Aerts A.L."/>
            <person name="Allen A.E."/>
            <person name="Cuvelier M.L."/>
            <person name="Derelle E."/>
            <person name="Everett M.V."/>
            <person name="Foulon E."/>
            <person name="Grimwood J."/>
            <person name="Gundlach H."/>
            <person name="Henrissat B."/>
            <person name="Napoli C."/>
            <person name="McDonald S.M."/>
            <person name="Parker M.S."/>
            <person name="Rombauts S."/>
            <person name="Salamov A."/>
            <person name="Von Dassow P."/>
            <person name="Badger J.H."/>
            <person name="Coutinho P.M."/>
            <person name="Demir E."/>
            <person name="Dubchak I."/>
            <person name="Gentemann C."/>
            <person name="Eikrem W."/>
            <person name="Gready J.E."/>
            <person name="John U."/>
            <person name="Lanier W."/>
            <person name="Lindquist E.A."/>
            <person name="Lucas S."/>
            <person name="Mayer K.F."/>
            <person name="Moreau H."/>
            <person name="Not F."/>
            <person name="Otillar R."/>
            <person name="Panaud O."/>
            <person name="Pangilinan J."/>
            <person name="Paulsen I."/>
            <person name="Piegu B."/>
            <person name="Poliakov A."/>
            <person name="Robbens S."/>
            <person name="Schmutz J."/>
            <person name="Toulza E."/>
            <person name="Wyss T."/>
            <person name="Zelensky A."/>
            <person name="Zhou K."/>
            <person name="Armbrust E.V."/>
            <person name="Bhattacharya D."/>
            <person name="Goodenough U.W."/>
            <person name="Van de Peer Y."/>
            <person name="Grigoriev I.V."/>
        </authorList>
    </citation>
    <scope>NUCLEOTIDE SEQUENCE [LARGE SCALE GENOMIC DNA]</scope>
    <source>
        <strain evidence="12">RCC299 / NOUM17</strain>
    </source>
</reference>
<dbReference type="KEGG" id="mis:MICPUN_83167"/>
<protein>
    <recommendedName>
        <fullName evidence="3 7">Uracil-DNA glycosylase</fullName>
        <shortName evidence="7">UDG</shortName>
        <ecNumber evidence="3 7">3.2.2.27</ecNumber>
    </recommendedName>
</protein>
<accession>C1E7X2</accession>
<evidence type="ECO:0000256" key="5">
    <source>
        <dbReference type="ARBA" id="ARBA00022801"/>
    </source>
</evidence>
<dbReference type="InterPro" id="IPR036895">
    <property type="entry name" value="Uracil-DNA_glycosylase-like_sf"/>
</dbReference>
<dbReference type="AlphaFoldDB" id="C1E7X2"/>
<evidence type="ECO:0000313" key="11">
    <source>
        <dbReference type="EMBL" id="ACO64054.1"/>
    </source>
</evidence>
<dbReference type="GO" id="GO:0097510">
    <property type="term" value="P:base-excision repair, AP site formation via deaminated base removal"/>
    <property type="evidence" value="ECO:0007669"/>
    <property type="project" value="TreeGrafter"/>
</dbReference>
<dbReference type="Pfam" id="PF03167">
    <property type="entry name" value="UDG"/>
    <property type="match status" value="1"/>
</dbReference>
<dbReference type="NCBIfam" id="NF003591">
    <property type="entry name" value="PRK05254.1-4"/>
    <property type="match status" value="1"/>
</dbReference>
<feature type="active site" description="Proton acceptor" evidence="7 8">
    <location>
        <position position="82"/>
    </location>
</feature>
<evidence type="ECO:0000256" key="6">
    <source>
        <dbReference type="ARBA" id="ARBA00023204"/>
    </source>
</evidence>
<comment type="similarity">
    <text evidence="2 7 9">Belongs to the uracil-DNA glycosylase (UDG) superfamily. UNG family.</text>
</comment>
<dbReference type="SMART" id="SM00986">
    <property type="entry name" value="UDG"/>
    <property type="match status" value="1"/>
</dbReference>
<dbReference type="NCBIfam" id="TIGR00628">
    <property type="entry name" value="ung"/>
    <property type="match status" value="1"/>
</dbReference>
<keyword evidence="6 7" id="KW-0234">DNA repair</keyword>
<dbReference type="SMART" id="SM00987">
    <property type="entry name" value="UreE_C"/>
    <property type="match status" value="1"/>
</dbReference>
<dbReference type="Gene3D" id="3.40.470.10">
    <property type="entry name" value="Uracil-DNA glycosylase-like domain"/>
    <property type="match status" value="1"/>
</dbReference>
<comment type="function">
    <text evidence="7 9">Excises uracil residues from the DNA which can arise as a result of misincorporation of dUMP residues by DNA polymerase or due to deamination of cytosine.</text>
</comment>
<dbReference type="HAMAP" id="MF_00148">
    <property type="entry name" value="UDG"/>
    <property type="match status" value="1"/>
</dbReference>
<dbReference type="EC" id="3.2.2.27" evidence="3 7"/>
<dbReference type="NCBIfam" id="NF003589">
    <property type="entry name" value="PRK05254.1-2"/>
    <property type="match status" value="1"/>
</dbReference>
<evidence type="ECO:0000256" key="9">
    <source>
        <dbReference type="RuleBase" id="RU003780"/>
    </source>
</evidence>
<comment type="subcellular location">
    <subcellularLocation>
        <location evidence="7">Mitochondrion</location>
    </subcellularLocation>
    <subcellularLocation>
        <location evidence="7">Nucleus</location>
    </subcellularLocation>
</comment>
<dbReference type="Proteomes" id="UP000002009">
    <property type="component" value="Chromosome 6"/>
</dbReference>
<keyword evidence="7" id="KW-0539">Nucleus</keyword>
<evidence type="ECO:0000256" key="3">
    <source>
        <dbReference type="ARBA" id="ARBA00012030"/>
    </source>
</evidence>
<evidence type="ECO:0000256" key="8">
    <source>
        <dbReference type="PROSITE-ProRule" id="PRU10072"/>
    </source>
</evidence>
<evidence type="ECO:0000256" key="7">
    <source>
        <dbReference type="HAMAP-Rule" id="MF_03166"/>
    </source>
</evidence>
<organism evidence="11 12">
    <name type="scientific">Micromonas commoda (strain RCC299 / NOUM17 / CCMP2709)</name>
    <name type="common">Picoplanktonic green alga</name>
    <dbReference type="NCBI Taxonomy" id="296587"/>
    <lineage>
        <taxon>Eukaryota</taxon>
        <taxon>Viridiplantae</taxon>
        <taxon>Chlorophyta</taxon>
        <taxon>Mamiellophyceae</taxon>
        <taxon>Mamiellales</taxon>
        <taxon>Mamiellaceae</taxon>
        <taxon>Micromonas</taxon>
    </lineage>
</organism>
<keyword evidence="7" id="KW-0496">Mitochondrion</keyword>
<dbReference type="PANTHER" id="PTHR11264:SF0">
    <property type="entry name" value="URACIL-DNA GLYCOSYLASE"/>
    <property type="match status" value="1"/>
</dbReference>
<dbReference type="PROSITE" id="PS00130">
    <property type="entry name" value="U_DNA_GLYCOSYLASE"/>
    <property type="match status" value="1"/>
</dbReference>
<evidence type="ECO:0000313" key="12">
    <source>
        <dbReference type="Proteomes" id="UP000002009"/>
    </source>
</evidence>
<dbReference type="OrthoDB" id="10031947at2759"/>
<keyword evidence="5 7" id="KW-0378">Hydrolase</keyword>
<keyword evidence="4 7" id="KW-0227">DNA damage</keyword>
<keyword evidence="12" id="KW-1185">Reference proteome</keyword>
<dbReference type="OMA" id="KMIGQKT"/>
<dbReference type="NCBIfam" id="NF003588">
    <property type="entry name" value="PRK05254.1-1"/>
    <property type="match status" value="1"/>
</dbReference>
<dbReference type="eggNOG" id="KOG2994">
    <property type="taxonomic scope" value="Eukaryota"/>
</dbReference>
<evidence type="ECO:0000256" key="2">
    <source>
        <dbReference type="ARBA" id="ARBA00008184"/>
    </source>
</evidence>
<dbReference type="RefSeq" id="XP_002502796.1">
    <property type="nucleotide sequence ID" value="XM_002502750.1"/>
</dbReference>
<gene>
    <name evidence="11" type="ORF">MICPUN_83167</name>
</gene>